<dbReference type="InterPro" id="IPR052337">
    <property type="entry name" value="SAT4-like"/>
</dbReference>
<dbReference type="Proteomes" id="UP000019373">
    <property type="component" value="Unassembled WGS sequence"/>
</dbReference>
<evidence type="ECO:0000256" key="6">
    <source>
        <dbReference type="SAM" id="MobiDB-lite"/>
    </source>
</evidence>
<accession>U1HGY6</accession>
<keyword evidence="2 7" id="KW-0812">Transmembrane</keyword>
<keyword evidence="3 7" id="KW-1133">Transmembrane helix</keyword>
<feature type="region of interest" description="Disordered" evidence="6">
    <location>
        <begin position="279"/>
        <end position="316"/>
    </location>
</feature>
<evidence type="ECO:0000256" key="1">
    <source>
        <dbReference type="ARBA" id="ARBA00004141"/>
    </source>
</evidence>
<dbReference type="GeneID" id="19241799"/>
<dbReference type="InterPro" id="IPR049326">
    <property type="entry name" value="Rhodopsin_dom_fungi"/>
</dbReference>
<dbReference type="PANTHER" id="PTHR33048:SF160">
    <property type="entry name" value="SAT4 FAMILY MEMBRANE PROTEIN"/>
    <property type="match status" value="1"/>
</dbReference>
<name>U1HGY6_ENDPU</name>
<evidence type="ECO:0000256" key="3">
    <source>
        <dbReference type="ARBA" id="ARBA00022989"/>
    </source>
</evidence>
<evidence type="ECO:0000313" key="10">
    <source>
        <dbReference type="Proteomes" id="UP000019373"/>
    </source>
</evidence>
<keyword evidence="10" id="KW-1185">Reference proteome</keyword>
<organism evidence="9 10">
    <name type="scientific">Endocarpon pusillum (strain Z07020 / HMAS-L-300199)</name>
    <name type="common">Lichen-forming fungus</name>
    <dbReference type="NCBI Taxonomy" id="1263415"/>
    <lineage>
        <taxon>Eukaryota</taxon>
        <taxon>Fungi</taxon>
        <taxon>Dikarya</taxon>
        <taxon>Ascomycota</taxon>
        <taxon>Pezizomycotina</taxon>
        <taxon>Eurotiomycetes</taxon>
        <taxon>Chaetothyriomycetidae</taxon>
        <taxon>Verrucariales</taxon>
        <taxon>Verrucariaceae</taxon>
        <taxon>Endocarpon</taxon>
    </lineage>
</organism>
<evidence type="ECO:0000256" key="7">
    <source>
        <dbReference type="SAM" id="Phobius"/>
    </source>
</evidence>
<proteinExistence type="inferred from homology"/>
<dbReference type="PANTHER" id="PTHR33048">
    <property type="entry name" value="PTH11-LIKE INTEGRAL MEMBRANE PROTEIN (AFU_ORTHOLOGUE AFUA_5G11245)"/>
    <property type="match status" value="1"/>
</dbReference>
<feature type="transmembrane region" description="Helical" evidence="7">
    <location>
        <begin position="173"/>
        <end position="195"/>
    </location>
</feature>
<sequence>MEKGRIHFFYPTSLKWENLQEIIYGPIILITKISILLLYSKLFAPSRKSATYINIQLLLYLCILFYTAITLAKIFQCTPRIKIWHPTLPGRCIDLGALFIASSVFNTSSDFAILVIPIFVVWRLQITFERKVWISVAFTGASFAPVAGILRMVVTIQGAASSDATYTMFSVSLWTEAEITTGIICSCLPALPALYRRYGPQVRAKLFCSTSSRQKSTTTSASNFTFPRTKIALRNYDAGDPELAYGDYLELGTTPDRKTIGGYVRGPITKIEGGVYTDHRSAKESVRSSTVVGDDPSAERGIRKTVSVDHHASSSA</sequence>
<reference evidence="10" key="1">
    <citation type="journal article" date="2014" name="BMC Genomics">
        <title>Genome characteristics reveal the impact of lichenization on lichen-forming fungus Endocarpon pusillum Hedwig (Verrucariales, Ascomycota).</title>
        <authorList>
            <person name="Wang Y.-Y."/>
            <person name="Liu B."/>
            <person name="Zhang X.-Y."/>
            <person name="Zhou Q.-M."/>
            <person name="Zhang T."/>
            <person name="Li H."/>
            <person name="Yu Y.-F."/>
            <person name="Zhang X.-L."/>
            <person name="Hao X.-Y."/>
            <person name="Wang M."/>
            <person name="Wang L."/>
            <person name="Wei J.-C."/>
        </authorList>
    </citation>
    <scope>NUCLEOTIDE SEQUENCE [LARGE SCALE GENOMIC DNA]</scope>
    <source>
        <strain evidence="10">Z07020 / HMAS-L-300199</strain>
    </source>
</reference>
<evidence type="ECO:0000256" key="5">
    <source>
        <dbReference type="ARBA" id="ARBA00038359"/>
    </source>
</evidence>
<feature type="domain" description="Rhodopsin" evidence="8">
    <location>
        <begin position="16"/>
        <end position="196"/>
    </location>
</feature>
<feature type="transmembrane region" description="Helical" evidence="7">
    <location>
        <begin position="132"/>
        <end position="153"/>
    </location>
</feature>
<dbReference type="eggNOG" id="ENOG502TN69">
    <property type="taxonomic scope" value="Eukaryota"/>
</dbReference>
<feature type="compositionally biased region" description="Basic and acidic residues" evidence="6">
    <location>
        <begin position="297"/>
        <end position="316"/>
    </location>
</feature>
<feature type="transmembrane region" description="Helical" evidence="7">
    <location>
        <begin position="95"/>
        <end position="120"/>
    </location>
</feature>
<dbReference type="GO" id="GO:0016020">
    <property type="term" value="C:membrane"/>
    <property type="evidence" value="ECO:0007669"/>
    <property type="project" value="UniProtKB-SubCell"/>
</dbReference>
<dbReference type="HOGENOM" id="CLU_028200_12_3_1"/>
<evidence type="ECO:0000313" key="9">
    <source>
        <dbReference type="EMBL" id="ERF68099.1"/>
    </source>
</evidence>
<comment type="subcellular location">
    <subcellularLocation>
        <location evidence="1">Membrane</location>
        <topology evidence="1">Multi-pass membrane protein</topology>
    </subcellularLocation>
</comment>
<evidence type="ECO:0000259" key="8">
    <source>
        <dbReference type="Pfam" id="PF20684"/>
    </source>
</evidence>
<evidence type="ECO:0000256" key="4">
    <source>
        <dbReference type="ARBA" id="ARBA00023136"/>
    </source>
</evidence>
<keyword evidence="4 7" id="KW-0472">Membrane</keyword>
<dbReference type="AlphaFoldDB" id="U1HGY6"/>
<dbReference type="RefSeq" id="XP_007806237.1">
    <property type="nucleotide sequence ID" value="XM_007808046.1"/>
</dbReference>
<evidence type="ECO:0000256" key="2">
    <source>
        <dbReference type="ARBA" id="ARBA00022692"/>
    </source>
</evidence>
<gene>
    <name evidence="9" type="ORF">EPUS_06910</name>
</gene>
<dbReference type="Pfam" id="PF20684">
    <property type="entry name" value="Fung_rhodopsin"/>
    <property type="match status" value="1"/>
</dbReference>
<comment type="similarity">
    <text evidence="5">Belongs to the SAT4 family.</text>
</comment>
<feature type="transmembrane region" description="Helical" evidence="7">
    <location>
        <begin position="52"/>
        <end position="75"/>
    </location>
</feature>
<dbReference type="OrthoDB" id="5342292at2759"/>
<feature type="transmembrane region" description="Helical" evidence="7">
    <location>
        <begin position="22"/>
        <end position="40"/>
    </location>
</feature>
<protein>
    <recommendedName>
        <fullName evidence="8">Rhodopsin domain-containing protein</fullName>
    </recommendedName>
</protein>
<dbReference type="EMBL" id="KE721541">
    <property type="protein sequence ID" value="ERF68099.1"/>
    <property type="molecule type" value="Genomic_DNA"/>
</dbReference>